<evidence type="ECO:0000256" key="13">
    <source>
        <dbReference type="ARBA" id="ARBA00049494"/>
    </source>
</evidence>
<evidence type="ECO:0000313" key="16">
    <source>
        <dbReference type="EMBL" id="GHO54650.1"/>
    </source>
</evidence>
<dbReference type="PANTHER" id="PTHR22749:SF6">
    <property type="entry name" value="RIBOFLAVIN KINASE"/>
    <property type="match status" value="1"/>
</dbReference>
<dbReference type="InterPro" id="IPR014729">
    <property type="entry name" value="Rossmann-like_a/b/a_fold"/>
</dbReference>
<dbReference type="NCBIfam" id="NF004160">
    <property type="entry name" value="PRK05627.1-3"/>
    <property type="match status" value="1"/>
</dbReference>
<name>A0ABQ3UPM0_9CHLR</name>
<keyword evidence="8 14" id="KW-0418">Kinase</keyword>
<dbReference type="EC" id="2.7.7.2" evidence="14"/>
<keyword evidence="17" id="KW-1185">Reference proteome</keyword>
<reference evidence="16 17" key="1">
    <citation type="journal article" date="2021" name="Int. J. Syst. Evol. Microbiol.">
        <title>Reticulibacter mediterranei gen. nov., sp. nov., within the new family Reticulibacteraceae fam. nov., and Ktedonospora formicarum gen. nov., sp. nov., Ktedonobacter robiniae sp. nov., Dictyobacter formicarum sp. nov. and Dictyobacter arantiisoli sp. nov., belonging to the class Ktedonobacteria.</title>
        <authorList>
            <person name="Yabe S."/>
            <person name="Zheng Y."/>
            <person name="Wang C.M."/>
            <person name="Sakai Y."/>
            <person name="Abe K."/>
            <person name="Yokota A."/>
            <person name="Donadio S."/>
            <person name="Cavaletti L."/>
            <person name="Monciardini P."/>
        </authorList>
    </citation>
    <scope>NUCLEOTIDE SEQUENCE [LARGE SCALE GENOMIC DNA]</scope>
    <source>
        <strain evidence="16 17">SOSP1-30</strain>
    </source>
</reference>
<dbReference type="SMART" id="SM00904">
    <property type="entry name" value="Flavokinase"/>
    <property type="match status" value="1"/>
</dbReference>
<comment type="catalytic activity">
    <reaction evidence="12 14">
        <text>riboflavin + ATP = FMN + ADP + H(+)</text>
        <dbReference type="Rhea" id="RHEA:14357"/>
        <dbReference type="ChEBI" id="CHEBI:15378"/>
        <dbReference type="ChEBI" id="CHEBI:30616"/>
        <dbReference type="ChEBI" id="CHEBI:57986"/>
        <dbReference type="ChEBI" id="CHEBI:58210"/>
        <dbReference type="ChEBI" id="CHEBI:456216"/>
        <dbReference type="EC" id="2.7.1.26"/>
    </reaction>
</comment>
<dbReference type="Pfam" id="PF01687">
    <property type="entry name" value="Flavokinase"/>
    <property type="match status" value="1"/>
</dbReference>
<evidence type="ECO:0000256" key="6">
    <source>
        <dbReference type="ARBA" id="ARBA00022695"/>
    </source>
</evidence>
<evidence type="ECO:0000256" key="9">
    <source>
        <dbReference type="ARBA" id="ARBA00022827"/>
    </source>
</evidence>
<keyword evidence="9 14" id="KW-0274">FAD</keyword>
<comment type="caution">
    <text evidence="16">The sequence shown here is derived from an EMBL/GenBank/DDBJ whole genome shotgun (WGS) entry which is preliminary data.</text>
</comment>
<dbReference type="Proteomes" id="UP000654345">
    <property type="component" value="Unassembled WGS sequence"/>
</dbReference>
<dbReference type="SUPFAM" id="SSF52374">
    <property type="entry name" value="Nucleotidylyl transferase"/>
    <property type="match status" value="1"/>
</dbReference>
<dbReference type="PIRSF" id="PIRSF004491">
    <property type="entry name" value="FAD_Synth"/>
    <property type="match status" value="1"/>
</dbReference>
<comment type="similarity">
    <text evidence="14">Belongs to the ribF family.</text>
</comment>
<evidence type="ECO:0000256" key="1">
    <source>
        <dbReference type="ARBA" id="ARBA00004726"/>
    </source>
</evidence>
<keyword evidence="3 14" id="KW-0285">Flavoprotein</keyword>
<evidence type="ECO:0000256" key="7">
    <source>
        <dbReference type="ARBA" id="ARBA00022741"/>
    </source>
</evidence>
<evidence type="ECO:0000256" key="4">
    <source>
        <dbReference type="ARBA" id="ARBA00022643"/>
    </source>
</evidence>
<dbReference type="InterPro" id="IPR023465">
    <property type="entry name" value="Riboflavin_kinase_dom_sf"/>
</dbReference>
<comment type="pathway">
    <text evidence="2 14">Cofactor biosynthesis; FMN biosynthesis; FMN from riboflavin (ATP route): step 1/1.</text>
</comment>
<keyword evidence="4 14" id="KW-0288">FMN</keyword>
<dbReference type="InterPro" id="IPR023468">
    <property type="entry name" value="Riboflavin_kinase"/>
</dbReference>
<evidence type="ECO:0000256" key="11">
    <source>
        <dbReference type="ARBA" id="ARBA00023268"/>
    </source>
</evidence>
<dbReference type="CDD" id="cd02064">
    <property type="entry name" value="FAD_synthetase_N"/>
    <property type="match status" value="1"/>
</dbReference>
<evidence type="ECO:0000256" key="3">
    <source>
        <dbReference type="ARBA" id="ARBA00022630"/>
    </source>
</evidence>
<evidence type="ECO:0000313" key="17">
    <source>
        <dbReference type="Proteomes" id="UP000654345"/>
    </source>
</evidence>
<keyword evidence="11" id="KW-0511">Multifunctional enzyme</keyword>
<dbReference type="InterPro" id="IPR002606">
    <property type="entry name" value="Riboflavin_kinase_bac"/>
</dbReference>
<evidence type="ECO:0000256" key="12">
    <source>
        <dbReference type="ARBA" id="ARBA00047880"/>
    </source>
</evidence>
<dbReference type="InterPro" id="IPR015864">
    <property type="entry name" value="FAD_synthase"/>
</dbReference>
<evidence type="ECO:0000259" key="15">
    <source>
        <dbReference type="SMART" id="SM00904"/>
    </source>
</evidence>
<sequence length="321" mass="35604">MNYTTTLTNSEPIVVTIGNFDGIHRGHQHLLQRLHSLAGQLHSKPVLVTFTPHVLMVLRPDIYVQYLTTLEEKLQIAHQTGYIQDTIVINFTPEVAALSAEDFMDQLCQRFQIRGMVVGSNFSLGHNRTGNVAFLQGYGQRHGIEVQSVSLEEAGQERISSTRIRTLVSEGQVEEANRLLGHPVQVGGIVIHGDQRGRVLGFPTANVRPDPHKLLPANGVYAARVFISKQESPESDGQAISPVYNGVVNIGIRPTFNGKERLVEAHLLDAKLDLYDAYIVIEFIARLRGEQRFPGIEALKAQIEADSQQARHILALRSVSN</sequence>
<keyword evidence="6 14" id="KW-0548">Nucleotidyltransferase</keyword>
<dbReference type="NCBIfam" id="TIGR00083">
    <property type="entry name" value="ribF"/>
    <property type="match status" value="1"/>
</dbReference>
<keyword evidence="5 14" id="KW-0808">Transferase</keyword>
<protein>
    <recommendedName>
        <fullName evidence="14">Riboflavin biosynthesis protein</fullName>
    </recommendedName>
    <domain>
        <recommendedName>
            <fullName evidence="14">Riboflavin kinase</fullName>
            <ecNumber evidence="14">2.7.1.26</ecNumber>
        </recommendedName>
        <alternativeName>
            <fullName evidence="14">Flavokinase</fullName>
        </alternativeName>
    </domain>
    <domain>
        <recommendedName>
            <fullName evidence="14">FMN adenylyltransferase</fullName>
            <ecNumber evidence="14">2.7.7.2</ecNumber>
        </recommendedName>
        <alternativeName>
            <fullName evidence="14">FAD pyrophosphorylase</fullName>
        </alternativeName>
        <alternativeName>
            <fullName evidence="14">FAD synthase</fullName>
        </alternativeName>
    </domain>
</protein>
<dbReference type="Gene3D" id="2.40.30.30">
    <property type="entry name" value="Riboflavin kinase-like"/>
    <property type="match status" value="1"/>
</dbReference>
<accession>A0ABQ3UPM0</accession>
<evidence type="ECO:0000256" key="2">
    <source>
        <dbReference type="ARBA" id="ARBA00005201"/>
    </source>
</evidence>
<evidence type="ECO:0000256" key="5">
    <source>
        <dbReference type="ARBA" id="ARBA00022679"/>
    </source>
</evidence>
<evidence type="ECO:0000256" key="10">
    <source>
        <dbReference type="ARBA" id="ARBA00022840"/>
    </source>
</evidence>
<comment type="pathway">
    <text evidence="1 14">Cofactor biosynthesis; FAD biosynthesis; FAD from FMN: step 1/1.</text>
</comment>
<dbReference type="RefSeq" id="WP_201371334.1">
    <property type="nucleotide sequence ID" value="NZ_BNJG01000001.1"/>
</dbReference>
<dbReference type="Gene3D" id="3.40.50.620">
    <property type="entry name" value="HUPs"/>
    <property type="match status" value="1"/>
</dbReference>
<evidence type="ECO:0000256" key="8">
    <source>
        <dbReference type="ARBA" id="ARBA00022777"/>
    </source>
</evidence>
<dbReference type="PANTHER" id="PTHR22749">
    <property type="entry name" value="RIBOFLAVIN KINASE/FMN ADENYLYLTRANSFERASE"/>
    <property type="match status" value="1"/>
</dbReference>
<dbReference type="EMBL" id="BNJG01000001">
    <property type="protein sequence ID" value="GHO54650.1"/>
    <property type="molecule type" value="Genomic_DNA"/>
</dbReference>
<gene>
    <name evidence="16" type="ORF">KSB_31250</name>
</gene>
<feature type="domain" description="Riboflavin kinase" evidence="15">
    <location>
        <begin position="179"/>
        <end position="315"/>
    </location>
</feature>
<dbReference type="SUPFAM" id="SSF82114">
    <property type="entry name" value="Riboflavin kinase-like"/>
    <property type="match status" value="1"/>
</dbReference>
<keyword evidence="7 14" id="KW-0547">Nucleotide-binding</keyword>
<keyword evidence="10 14" id="KW-0067">ATP-binding</keyword>
<dbReference type="Pfam" id="PF06574">
    <property type="entry name" value="FAD_syn"/>
    <property type="match status" value="1"/>
</dbReference>
<proteinExistence type="inferred from homology"/>
<comment type="catalytic activity">
    <reaction evidence="13 14">
        <text>FMN + ATP + H(+) = FAD + diphosphate</text>
        <dbReference type="Rhea" id="RHEA:17237"/>
        <dbReference type="ChEBI" id="CHEBI:15378"/>
        <dbReference type="ChEBI" id="CHEBI:30616"/>
        <dbReference type="ChEBI" id="CHEBI:33019"/>
        <dbReference type="ChEBI" id="CHEBI:57692"/>
        <dbReference type="ChEBI" id="CHEBI:58210"/>
        <dbReference type="EC" id="2.7.7.2"/>
    </reaction>
</comment>
<evidence type="ECO:0000256" key="14">
    <source>
        <dbReference type="PIRNR" id="PIRNR004491"/>
    </source>
</evidence>
<organism evidence="16 17">
    <name type="scientific">Ktedonobacter robiniae</name>
    <dbReference type="NCBI Taxonomy" id="2778365"/>
    <lineage>
        <taxon>Bacteria</taxon>
        <taxon>Bacillati</taxon>
        <taxon>Chloroflexota</taxon>
        <taxon>Ktedonobacteria</taxon>
        <taxon>Ktedonobacterales</taxon>
        <taxon>Ktedonobacteraceae</taxon>
        <taxon>Ktedonobacter</taxon>
    </lineage>
</organism>
<dbReference type="EC" id="2.7.1.26" evidence="14"/>
<dbReference type="InterPro" id="IPR015865">
    <property type="entry name" value="Riboflavin_kinase_bac/euk"/>
</dbReference>